<keyword evidence="2" id="KW-0472">Membrane</keyword>
<evidence type="ECO:0000313" key="4">
    <source>
        <dbReference type="Proteomes" id="UP000198863"/>
    </source>
</evidence>
<keyword evidence="2" id="KW-1133">Transmembrane helix</keyword>
<gene>
    <name evidence="3" type="ORF">SAMN05660324_1811</name>
</gene>
<dbReference type="Proteomes" id="UP000198863">
    <property type="component" value="Unassembled WGS sequence"/>
</dbReference>
<keyword evidence="2" id="KW-0812">Transmembrane</keyword>
<protein>
    <submittedName>
        <fullName evidence="3">Uncharacterized protein</fullName>
    </submittedName>
</protein>
<feature type="compositionally biased region" description="Pro residues" evidence="1">
    <location>
        <begin position="60"/>
        <end position="70"/>
    </location>
</feature>
<evidence type="ECO:0000256" key="1">
    <source>
        <dbReference type="SAM" id="MobiDB-lite"/>
    </source>
</evidence>
<feature type="transmembrane region" description="Helical" evidence="2">
    <location>
        <begin position="101"/>
        <end position="122"/>
    </location>
</feature>
<sequence>MSQPDDRTRAFPAAGSEPAHPQPAHPQPAHPQPARADLADQQTTEVHPVAPLRQETVPAPVAPQPAPAAPQQPQTWRPPADQTTAPAWSTKPVAVRRPDSVASLLLLLAGVAAALSLLLPWVPDGATGLELARRVVDQATTDWLGLFSTGLWQPGAVLAGGAVLFLLGLLLLVPARAHRFLGLLALLVAGLVVAAVLVPLADRGWQPGRFAVGFWFALGTAGAGLLGALKALLTGPKLR</sequence>
<keyword evidence="4" id="KW-1185">Reference proteome</keyword>
<feature type="compositionally biased region" description="Pro residues" evidence="1">
    <location>
        <begin position="20"/>
        <end position="31"/>
    </location>
</feature>
<dbReference type="EMBL" id="FNCF01000002">
    <property type="protein sequence ID" value="SDG07361.1"/>
    <property type="molecule type" value="Genomic_DNA"/>
</dbReference>
<feature type="transmembrane region" description="Helical" evidence="2">
    <location>
        <begin position="151"/>
        <end position="173"/>
    </location>
</feature>
<evidence type="ECO:0000256" key="2">
    <source>
        <dbReference type="SAM" id="Phobius"/>
    </source>
</evidence>
<feature type="compositionally biased region" description="Low complexity" evidence="1">
    <location>
        <begin position="71"/>
        <end position="80"/>
    </location>
</feature>
<evidence type="ECO:0000313" key="3">
    <source>
        <dbReference type="EMBL" id="SDG07361.1"/>
    </source>
</evidence>
<dbReference type="RefSeq" id="WP_091061507.1">
    <property type="nucleotide sequence ID" value="NZ_FNCF01000002.1"/>
</dbReference>
<proteinExistence type="predicted"/>
<organism evidence="3 4">
    <name type="scientific">Klenkia brasiliensis</name>
    <dbReference type="NCBI Taxonomy" id="333142"/>
    <lineage>
        <taxon>Bacteria</taxon>
        <taxon>Bacillati</taxon>
        <taxon>Actinomycetota</taxon>
        <taxon>Actinomycetes</taxon>
        <taxon>Geodermatophilales</taxon>
        <taxon>Geodermatophilaceae</taxon>
        <taxon>Klenkia</taxon>
    </lineage>
</organism>
<feature type="transmembrane region" description="Helical" evidence="2">
    <location>
        <begin position="180"/>
        <end position="201"/>
    </location>
</feature>
<name>A0A1G7R984_9ACTN</name>
<feature type="transmembrane region" description="Helical" evidence="2">
    <location>
        <begin position="213"/>
        <end position="233"/>
    </location>
</feature>
<accession>A0A1G7R984</accession>
<reference evidence="4" key="1">
    <citation type="submission" date="2016-10" db="EMBL/GenBank/DDBJ databases">
        <authorList>
            <person name="Varghese N."/>
            <person name="Submissions S."/>
        </authorList>
    </citation>
    <scope>NUCLEOTIDE SEQUENCE [LARGE SCALE GENOMIC DNA]</scope>
    <source>
        <strain evidence="4">DSM 44526</strain>
    </source>
</reference>
<dbReference type="OrthoDB" id="5196406at2"/>
<dbReference type="AlphaFoldDB" id="A0A1G7R984"/>
<feature type="region of interest" description="Disordered" evidence="1">
    <location>
        <begin position="1"/>
        <end position="86"/>
    </location>
</feature>